<accession>A0AAJ6XNF8</accession>
<keyword evidence="2" id="KW-0805">Transcription regulation</keyword>
<organism evidence="8 9">
    <name type="scientific">Populus euphratica</name>
    <name type="common">Euphrates poplar</name>
    <dbReference type="NCBI Taxonomy" id="75702"/>
    <lineage>
        <taxon>Eukaryota</taxon>
        <taxon>Viridiplantae</taxon>
        <taxon>Streptophyta</taxon>
        <taxon>Embryophyta</taxon>
        <taxon>Tracheophyta</taxon>
        <taxon>Spermatophyta</taxon>
        <taxon>Magnoliopsida</taxon>
        <taxon>eudicotyledons</taxon>
        <taxon>Gunneridae</taxon>
        <taxon>Pentapetalae</taxon>
        <taxon>rosids</taxon>
        <taxon>fabids</taxon>
        <taxon>Malpighiales</taxon>
        <taxon>Salicaceae</taxon>
        <taxon>Saliceae</taxon>
        <taxon>Populus</taxon>
    </lineage>
</organism>
<protein>
    <submittedName>
        <fullName evidence="9">Probable WRKY transcription factor 2 isoform X1</fullName>
    </submittedName>
</protein>
<evidence type="ECO:0000256" key="2">
    <source>
        <dbReference type="ARBA" id="ARBA00023015"/>
    </source>
</evidence>
<dbReference type="InterPro" id="IPR003657">
    <property type="entry name" value="WRKY_dom"/>
</dbReference>
<dbReference type="InterPro" id="IPR036576">
    <property type="entry name" value="WRKY_dom_sf"/>
</dbReference>
<reference evidence="9" key="1">
    <citation type="submission" date="2025-08" db="UniProtKB">
        <authorList>
            <consortium name="RefSeq"/>
        </authorList>
    </citation>
    <scope>IDENTIFICATION</scope>
</reference>
<comment type="subcellular location">
    <subcellularLocation>
        <location evidence="1">Nucleus</location>
    </subcellularLocation>
</comment>
<sequence length="144" mass="16539">MIAICNNTALPFLSMISPVLLICFHFAFSTWETEEEDREEQYTDPGGQRLVLPEDGHGWKKYGQKFIKKRGKFRSYFKCQKQNCVAKKRVEWSSPDDIRIWYEGSHNHASSTQGTSSSAANQYNLYAQVFGSDQPPSRPHDQDA</sequence>
<evidence type="ECO:0000256" key="4">
    <source>
        <dbReference type="ARBA" id="ARBA00023163"/>
    </source>
</evidence>
<dbReference type="Gene3D" id="2.20.25.80">
    <property type="entry name" value="WRKY domain"/>
    <property type="match status" value="1"/>
</dbReference>
<dbReference type="GeneID" id="105126078"/>
<name>A0AAJ6XNF8_POPEU</name>
<dbReference type="SMART" id="SM00774">
    <property type="entry name" value="WRKY"/>
    <property type="match status" value="1"/>
</dbReference>
<dbReference type="InterPro" id="IPR044810">
    <property type="entry name" value="WRKY_plant"/>
</dbReference>
<dbReference type="GO" id="GO:0043565">
    <property type="term" value="F:sequence-specific DNA binding"/>
    <property type="evidence" value="ECO:0007669"/>
    <property type="project" value="InterPro"/>
</dbReference>
<dbReference type="GO" id="GO:0005634">
    <property type="term" value="C:nucleus"/>
    <property type="evidence" value="ECO:0007669"/>
    <property type="project" value="UniProtKB-SubCell"/>
</dbReference>
<evidence type="ECO:0000313" key="9">
    <source>
        <dbReference type="RefSeq" id="XP_011025121.1"/>
    </source>
</evidence>
<dbReference type="PANTHER" id="PTHR31221">
    <property type="entry name" value="WRKY TRANSCRIPTION FACTOR PROTEIN 1-RELATED"/>
    <property type="match status" value="1"/>
</dbReference>
<evidence type="ECO:0000256" key="1">
    <source>
        <dbReference type="ARBA" id="ARBA00004123"/>
    </source>
</evidence>
<proteinExistence type="predicted"/>
<dbReference type="KEGG" id="peu:105126078"/>
<evidence type="ECO:0000256" key="5">
    <source>
        <dbReference type="ARBA" id="ARBA00023242"/>
    </source>
</evidence>
<dbReference type="PANTHER" id="PTHR31221:SF261">
    <property type="entry name" value="OS03G0657400 PROTEIN"/>
    <property type="match status" value="1"/>
</dbReference>
<feature type="transmembrane region" description="Helical" evidence="6">
    <location>
        <begin position="12"/>
        <end position="31"/>
    </location>
</feature>
<evidence type="ECO:0000313" key="8">
    <source>
        <dbReference type="Proteomes" id="UP000694918"/>
    </source>
</evidence>
<evidence type="ECO:0000259" key="7">
    <source>
        <dbReference type="PROSITE" id="PS50811"/>
    </source>
</evidence>
<keyword evidence="8" id="KW-1185">Reference proteome</keyword>
<keyword evidence="3" id="KW-0238">DNA-binding</keyword>
<dbReference type="PROSITE" id="PS50811">
    <property type="entry name" value="WRKY"/>
    <property type="match status" value="1"/>
</dbReference>
<keyword evidence="6" id="KW-1133">Transmembrane helix</keyword>
<dbReference type="AlphaFoldDB" id="A0AAJ6XNF8"/>
<evidence type="ECO:0000256" key="6">
    <source>
        <dbReference type="SAM" id="Phobius"/>
    </source>
</evidence>
<dbReference type="Pfam" id="PF03106">
    <property type="entry name" value="WRKY"/>
    <property type="match status" value="1"/>
</dbReference>
<dbReference type="GO" id="GO:0003700">
    <property type="term" value="F:DNA-binding transcription factor activity"/>
    <property type="evidence" value="ECO:0007669"/>
    <property type="project" value="InterPro"/>
</dbReference>
<dbReference type="RefSeq" id="XP_011025121.1">
    <property type="nucleotide sequence ID" value="XM_011026819.1"/>
</dbReference>
<keyword evidence="6" id="KW-0472">Membrane</keyword>
<keyword evidence="5" id="KW-0539">Nucleus</keyword>
<keyword evidence="4" id="KW-0804">Transcription</keyword>
<dbReference type="Proteomes" id="UP000694918">
    <property type="component" value="Unplaced"/>
</dbReference>
<dbReference type="SUPFAM" id="SSF118290">
    <property type="entry name" value="WRKY DNA-binding domain"/>
    <property type="match status" value="1"/>
</dbReference>
<gene>
    <name evidence="9" type="primary">LOC105126078</name>
</gene>
<feature type="domain" description="WRKY" evidence="7">
    <location>
        <begin position="48"/>
        <end position="111"/>
    </location>
</feature>
<evidence type="ECO:0000256" key="3">
    <source>
        <dbReference type="ARBA" id="ARBA00023125"/>
    </source>
</evidence>
<keyword evidence="6" id="KW-0812">Transmembrane</keyword>